<organism evidence="8 9">
    <name type="scientific">Octopus vulgaris</name>
    <name type="common">Common octopus</name>
    <dbReference type="NCBI Taxonomy" id="6645"/>
    <lineage>
        <taxon>Eukaryota</taxon>
        <taxon>Metazoa</taxon>
        <taxon>Spiralia</taxon>
        <taxon>Lophotrochozoa</taxon>
        <taxon>Mollusca</taxon>
        <taxon>Cephalopoda</taxon>
        <taxon>Coleoidea</taxon>
        <taxon>Octopodiformes</taxon>
        <taxon>Octopoda</taxon>
        <taxon>Incirrata</taxon>
        <taxon>Octopodidae</taxon>
        <taxon>Octopus</taxon>
    </lineage>
</organism>
<dbReference type="PANTHER" id="PTHR46078:SF2">
    <property type="entry name" value="FORK-HEAD DOMAIN-CONTAINING PROTEIN"/>
    <property type="match status" value="1"/>
</dbReference>
<dbReference type="EMBL" id="OX597839">
    <property type="protein sequence ID" value="CAI9741291.1"/>
    <property type="molecule type" value="Genomic_DNA"/>
</dbReference>
<evidence type="ECO:0000256" key="2">
    <source>
        <dbReference type="ARBA" id="ARBA00023125"/>
    </source>
</evidence>
<dbReference type="SUPFAM" id="SSF46785">
    <property type="entry name" value="Winged helix' DNA-binding domain"/>
    <property type="match status" value="1"/>
</dbReference>
<name>A0AA36FJG0_OCTVU</name>
<dbReference type="InterPro" id="IPR045912">
    <property type="entry name" value="FOXJ2/3-like"/>
</dbReference>
<dbReference type="GO" id="GO:0005634">
    <property type="term" value="C:nucleus"/>
    <property type="evidence" value="ECO:0007669"/>
    <property type="project" value="UniProtKB-SubCell"/>
</dbReference>
<dbReference type="InterPro" id="IPR001766">
    <property type="entry name" value="Fork_head_dom"/>
</dbReference>
<keyword evidence="2 5" id="KW-0238">DNA-binding</keyword>
<dbReference type="PROSITE" id="PS50039">
    <property type="entry name" value="FORK_HEAD_3"/>
    <property type="match status" value="1"/>
</dbReference>
<evidence type="ECO:0000313" key="8">
    <source>
        <dbReference type="EMBL" id="CAI9741291.1"/>
    </source>
</evidence>
<dbReference type="SMART" id="SM00339">
    <property type="entry name" value="FH"/>
    <property type="match status" value="1"/>
</dbReference>
<keyword evidence="4 5" id="KW-0539">Nucleus</keyword>
<evidence type="ECO:0000256" key="6">
    <source>
        <dbReference type="SAM" id="MobiDB-lite"/>
    </source>
</evidence>
<accession>A0AA36FJG0</accession>
<comment type="subcellular location">
    <subcellularLocation>
        <location evidence="5">Nucleus</location>
    </subcellularLocation>
</comment>
<reference evidence="8" key="1">
    <citation type="submission" date="2023-08" db="EMBL/GenBank/DDBJ databases">
        <authorList>
            <person name="Alioto T."/>
            <person name="Alioto T."/>
            <person name="Gomez Garrido J."/>
        </authorList>
    </citation>
    <scope>NUCLEOTIDE SEQUENCE</scope>
</reference>
<keyword evidence="1" id="KW-0805">Transcription regulation</keyword>
<keyword evidence="3" id="KW-0804">Transcription</keyword>
<dbReference type="GO" id="GO:0000978">
    <property type="term" value="F:RNA polymerase II cis-regulatory region sequence-specific DNA binding"/>
    <property type="evidence" value="ECO:0007669"/>
    <property type="project" value="TreeGrafter"/>
</dbReference>
<dbReference type="InterPro" id="IPR036390">
    <property type="entry name" value="WH_DNA-bd_sf"/>
</dbReference>
<proteinExistence type="predicted"/>
<keyword evidence="9" id="KW-1185">Reference proteome</keyword>
<dbReference type="Gene3D" id="1.10.10.10">
    <property type="entry name" value="Winged helix-like DNA-binding domain superfamily/Winged helix DNA-binding domain"/>
    <property type="match status" value="1"/>
</dbReference>
<feature type="region of interest" description="Disordered" evidence="6">
    <location>
        <begin position="49"/>
        <end position="93"/>
    </location>
</feature>
<dbReference type="Pfam" id="PF00250">
    <property type="entry name" value="Forkhead"/>
    <property type="match status" value="1"/>
</dbReference>
<feature type="DNA-binding region" description="Fork-head" evidence="5">
    <location>
        <begin position="18"/>
        <end position="78"/>
    </location>
</feature>
<evidence type="ECO:0000259" key="7">
    <source>
        <dbReference type="PROSITE" id="PS50039"/>
    </source>
</evidence>
<feature type="domain" description="Fork-head" evidence="7">
    <location>
        <begin position="18"/>
        <end position="78"/>
    </location>
</feature>
<evidence type="ECO:0000256" key="5">
    <source>
        <dbReference type="PROSITE-ProRule" id="PRU00089"/>
    </source>
</evidence>
<protein>
    <submittedName>
        <fullName evidence="8">Box J3-like isoform X2</fullName>
    </submittedName>
</protein>
<dbReference type="Proteomes" id="UP001162480">
    <property type="component" value="Chromosome 26"/>
</dbReference>
<sequence>MLLEKELDIVKMQSWSQYMHSYVSEIYSNSIRHNLSLNKCFLKVPRSKDDPGKGSYWAIDNNPSDDPVPSRQKRRRLNERASPYSPEPTMNSHQMNSPTLNAINMHPATTQGNQVASLPFMEENSPPENLSASFRSLYKSVFEQHNNGQQNNTSEFIQNFDNLKENVRLASSCDWQNIDVSHFQGLVENIRLADMNNWSLSPEQFADLASSLNSFFSQTGLSSPCLSEVGSQPMTSIQYDDSHQNPGPAVADMRGAHFWLCSPNSYCDTNQTAMVDPLMNNQSCLAIPTDRNNMNHQQAGNYMNHPLPPIPRANTRYITNDEIDDEFNWDKLL</sequence>
<evidence type="ECO:0000256" key="3">
    <source>
        <dbReference type="ARBA" id="ARBA00023163"/>
    </source>
</evidence>
<dbReference type="GO" id="GO:0000981">
    <property type="term" value="F:DNA-binding transcription factor activity, RNA polymerase II-specific"/>
    <property type="evidence" value="ECO:0007669"/>
    <property type="project" value="TreeGrafter"/>
</dbReference>
<evidence type="ECO:0000313" key="9">
    <source>
        <dbReference type="Proteomes" id="UP001162480"/>
    </source>
</evidence>
<gene>
    <name evidence="8" type="ORF">OCTVUL_1B026079</name>
</gene>
<evidence type="ECO:0000256" key="4">
    <source>
        <dbReference type="ARBA" id="ARBA00023242"/>
    </source>
</evidence>
<dbReference type="AlphaFoldDB" id="A0AA36FJG0"/>
<dbReference type="InterPro" id="IPR036388">
    <property type="entry name" value="WH-like_DNA-bd_sf"/>
</dbReference>
<evidence type="ECO:0000256" key="1">
    <source>
        <dbReference type="ARBA" id="ARBA00023015"/>
    </source>
</evidence>
<dbReference type="PANTHER" id="PTHR46078">
    <property type="entry name" value="FORKHEAD BOX PROTEIN J2 FAMILY MEMBER"/>
    <property type="match status" value="1"/>
</dbReference>